<organism evidence="1 2">
    <name type="scientific">Breznakia pachnodae</name>
    <dbReference type="NCBI Taxonomy" id="265178"/>
    <lineage>
        <taxon>Bacteria</taxon>
        <taxon>Bacillati</taxon>
        <taxon>Bacillota</taxon>
        <taxon>Erysipelotrichia</taxon>
        <taxon>Erysipelotrichales</taxon>
        <taxon>Erysipelotrichaceae</taxon>
        <taxon>Breznakia</taxon>
    </lineage>
</organism>
<sequence>MKKSNNKLVAKVVVAVSVLSIVGVLSQQVEKELDKEEVKAYVQENFKEDDNNEEHINFENGNQNEDSFLEYIGF</sequence>
<keyword evidence="2" id="KW-1185">Reference proteome</keyword>
<comment type="caution">
    <text evidence="1">The sequence shown here is derived from an EMBL/GenBank/DDBJ whole genome shotgun (WGS) entry which is preliminary data.</text>
</comment>
<evidence type="ECO:0000313" key="1">
    <source>
        <dbReference type="EMBL" id="MDQ0360652.1"/>
    </source>
</evidence>
<proteinExistence type="predicted"/>
<dbReference type="EMBL" id="JAUSUR010000002">
    <property type="protein sequence ID" value="MDQ0360652.1"/>
    <property type="molecule type" value="Genomic_DNA"/>
</dbReference>
<reference evidence="1 2" key="1">
    <citation type="submission" date="2023-07" db="EMBL/GenBank/DDBJ databases">
        <title>Genomic Encyclopedia of Type Strains, Phase IV (KMG-IV): sequencing the most valuable type-strain genomes for metagenomic binning, comparative biology and taxonomic classification.</title>
        <authorList>
            <person name="Goeker M."/>
        </authorList>
    </citation>
    <scope>NUCLEOTIDE SEQUENCE [LARGE SCALE GENOMIC DNA]</scope>
    <source>
        <strain evidence="1 2">DSM 16784</strain>
    </source>
</reference>
<name>A0ABU0E196_9FIRM</name>
<accession>A0ABU0E196</accession>
<dbReference type="Proteomes" id="UP001230220">
    <property type="component" value="Unassembled WGS sequence"/>
</dbReference>
<evidence type="ECO:0000313" key="2">
    <source>
        <dbReference type="Proteomes" id="UP001230220"/>
    </source>
</evidence>
<gene>
    <name evidence="1" type="ORF">J2S15_001397</name>
</gene>
<dbReference type="RefSeq" id="WP_307406721.1">
    <property type="nucleotide sequence ID" value="NZ_JAUSUR010000002.1"/>
</dbReference>
<protein>
    <submittedName>
        <fullName evidence="1">Uncharacterized protein</fullName>
    </submittedName>
</protein>